<dbReference type="RefSeq" id="WP_167215804.1">
    <property type="nucleotide sequence ID" value="NZ_JAASRO010000001.1"/>
</dbReference>
<name>A0A7X5VID7_9ACTN</name>
<evidence type="ECO:0000313" key="2">
    <source>
        <dbReference type="EMBL" id="NIK61351.1"/>
    </source>
</evidence>
<organism evidence="2 3">
    <name type="scientific">Kribbella shirazensis</name>
    <dbReference type="NCBI Taxonomy" id="1105143"/>
    <lineage>
        <taxon>Bacteria</taxon>
        <taxon>Bacillati</taxon>
        <taxon>Actinomycetota</taxon>
        <taxon>Actinomycetes</taxon>
        <taxon>Propionibacteriales</taxon>
        <taxon>Kribbellaceae</taxon>
        <taxon>Kribbella</taxon>
    </lineage>
</organism>
<reference evidence="2 3" key="1">
    <citation type="submission" date="2020-03" db="EMBL/GenBank/DDBJ databases">
        <title>Sequencing the genomes of 1000 actinobacteria strains.</title>
        <authorList>
            <person name="Klenk H.-P."/>
        </authorList>
    </citation>
    <scope>NUCLEOTIDE SEQUENCE [LARGE SCALE GENOMIC DNA]</scope>
    <source>
        <strain evidence="2 3">DSM 45490</strain>
    </source>
</reference>
<dbReference type="Proteomes" id="UP000555407">
    <property type="component" value="Unassembled WGS sequence"/>
</dbReference>
<evidence type="ECO:0000256" key="1">
    <source>
        <dbReference type="SAM" id="Phobius"/>
    </source>
</evidence>
<proteinExistence type="predicted"/>
<dbReference type="PROSITE" id="PS51257">
    <property type="entry name" value="PROKAR_LIPOPROTEIN"/>
    <property type="match status" value="1"/>
</dbReference>
<keyword evidence="3" id="KW-1185">Reference proteome</keyword>
<gene>
    <name evidence="2" type="ORF">BJY22_007068</name>
</gene>
<dbReference type="AlphaFoldDB" id="A0A7X5VID7"/>
<keyword evidence="1" id="KW-0812">Transmembrane</keyword>
<keyword evidence="1" id="KW-1133">Transmembrane helix</keyword>
<protein>
    <submittedName>
        <fullName evidence="2">Uncharacterized protein</fullName>
    </submittedName>
</protein>
<dbReference type="EMBL" id="JAASRO010000001">
    <property type="protein sequence ID" value="NIK61351.1"/>
    <property type="molecule type" value="Genomic_DNA"/>
</dbReference>
<comment type="caution">
    <text evidence="2">The sequence shown here is derived from an EMBL/GenBank/DDBJ whole genome shotgun (WGS) entry which is preliminary data.</text>
</comment>
<accession>A0A7X5VID7</accession>
<sequence>MKMISRTLRVVVGVAVLVIGGCLAAAGGVLTATTGPDDTMRTAYHPVTATSRALVARAANVSPGAVPGSFGEFTLRIDARANDEPLFVGVAPASAAESYLSGAAVQTVRRLDLWPYRLQTADTPGTARPLRPERQSFWAASASGPSPQLTWSVTDGEYRVVIMNTDASPGLDTEVRYALTMPWLFEIGLGSLALGGLLTVSGVFVILRARRKTA</sequence>
<feature type="transmembrane region" description="Helical" evidence="1">
    <location>
        <begin position="183"/>
        <end position="207"/>
    </location>
</feature>
<evidence type="ECO:0000313" key="3">
    <source>
        <dbReference type="Proteomes" id="UP000555407"/>
    </source>
</evidence>
<keyword evidence="1" id="KW-0472">Membrane</keyword>